<feature type="transmembrane region" description="Helical" evidence="7">
    <location>
        <begin position="115"/>
        <end position="135"/>
    </location>
</feature>
<name>A0A6B0YYI7_9CHLR</name>
<dbReference type="InterPro" id="IPR051393">
    <property type="entry name" value="ABC_transporter_permease"/>
</dbReference>
<evidence type="ECO:0000313" key="9">
    <source>
        <dbReference type="EMBL" id="MXY94702.1"/>
    </source>
</evidence>
<evidence type="ECO:0000256" key="7">
    <source>
        <dbReference type="RuleBase" id="RU363032"/>
    </source>
</evidence>
<evidence type="ECO:0000256" key="6">
    <source>
        <dbReference type="ARBA" id="ARBA00023136"/>
    </source>
</evidence>
<dbReference type="CDD" id="cd06261">
    <property type="entry name" value="TM_PBP2"/>
    <property type="match status" value="1"/>
</dbReference>
<dbReference type="Pfam" id="PF00528">
    <property type="entry name" value="BPD_transp_1"/>
    <property type="match status" value="1"/>
</dbReference>
<dbReference type="PANTHER" id="PTHR30193">
    <property type="entry name" value="ABC TRANSPORTER PERMEASE PROTEIN"/>
    <property type="match status" value="1"/>
</dbReference>
<keyword evidence="6 7" id="KW-0472">Membrane</keyword>
<sequence>MALQTKHRPGPLARKEAWEGRLYILPWLAGFLIFTIGPMAASIYFSFTKYSVLSGADWLGLDNYTKLFGGDRLFGLTLYNTFYFVILSVPLNLFAAFLVALLLSVQVRGINLYRTLYYLPVITPAVASALTWGMLFSGDFGLVNAVLQALGLPTFNWLFNPKITKLVFVIMGLWGIGGSAIIFLAGLQNVPRVLYEAAGIDGANLWHRFRHITVPMMTPLIFFNLVLGIIGTFQVFTGAYIITAGGPANSTLFYVLYLYNNAFRFFKMGYASALAWVLFVIILVFTVIQLRMARLWVFYEAER</sequence>
<evidence type="ECO:0000256" key="2">
    <source>
        <dbReference type="ARBA" id="ARBA00022448"/>
    </source>
</evidence>
<accession>A0A6B0YYI7</accession>
<comment type="caution">
    <text evidence="9">The sequence shown here is derived from an EMBL/GenBank/DDBJ whole genome shotgun (WGS) entry which is preliminary data.</text>
</comment>
<dbReference type="SUPFAM" id="SSF160964">
    <property type="entry name" value="MalF N-terminal region-like"/>
    <property type="match status" value="1"/>
</dbReference>
<comment type="subcellular location">
    <subcellularLocation>
        <location evidence="1 7">Cell membrane</location>
        <topology evidence="1 7">Multi-pass membrane protein</topology>
    </subcellularLocation>
</comment>
<feature type="transmembrane region" description="Helical" evidence="7">
    <location>
        <begin position="166"/>
        <end position="187"/>
    </location>
</feature>
<feature type="transmembrane region" description="Helical" evidence="7">
    <location>
        <begin position="82"/>
        <end position="103"/>
    </location>
</feature>
<dbReference type="PROSITE" id="PS50928">
    <property type="entry name" value="ABC_TM1"/>
    <property type="match status" value="1"/>
</dbReference>
<dbReference type="SUPFAM" id="SSF161098">
    <property type="entry name" value="MetI-like"/>
    <property type="match status" value="1"/>
</dbReference>
<feature type="transmembrane region" description="Helical" evidence="7">
    <location>
        <begin position="240"/>
        <end position="259"/>
    </location>
</feature>
<feature type="domain" description="ABC transmembrane type-1" evidence="8">
    <location>
        <begin position="78"/>
        <end position="289"/>
    </location>
</feature>
<evidence type="ECO:0000256" key="4">
    <source>
        <dbReference type="ARBA" id="ARBA00022692"/>
    </source>
</evidence>
<evidence type="ECO:0000256" key="1">
    <source>
        <dbReference type="ARBA" id="ARBA00004651"/>
    </source>
</evidence>
<keyword evidence="5 7" id="KW-1133">Transmembrane helix</keyword>
<comment type="similarity">
    <text evidence="7">Belongs to the binding-protein-dependent transport system permease family.</text>
</comment>
<protein>
    <submittedName>
        <fullName evidence="9">Sugar ABC transporter permease</fullName>
    </submittedName>
</protein>
<feature type="transmembrane region" description="Helical" evidence="7">
    <location>
        <begin position="141"/>
        <end position="159"/>
    </location>
</feature>
<dbReference type="PANTHER" id="PTHR30193:SF1">
    <property type="entry name" value="ABC TRANSPORTER PERMEASE PROTEIN YESP-RELATED"/>
    <property type="match status" value="1"/>
</dbReference>
<reference evidence="9" key="1">
    <citation type="submission" date="2019-09" db="EMBL/GenBank/DDBJ databases">
        <title>Characterisation of the sponge microbiome using genome-centric metagenomics.</title>
        <authorList>
            <person name="Engelberts J.P."/>
            <person name="Robbins S.J."/>
            <person name="De Goeij J.M."/>
            <person name="Aranda M."/>
            <person name="Bell S.C."/>
            <person name="Webster N.S."/>
        </authorList>
    </citation>
    <scope>NUCLEOTIDE SEQUENCE</scope>
    <source>
        <strain evidence="9">SB0664_bin_27</strain>
    </source>
</reference>
<keyword evidence="4 7" id="KW-0812">Transmembrane</keyword>
<gene>
    <name evidence="9" type="ORF">F4Y42_14785</name>
</gene>
<feature type="transmembrane region" description="Helical" evidence="7">
    <location>
        <begin position="265"/>
        <end position="288"/>
    </location>
</feature>
<dbReference type="InterPro" id="IPR000515">
    <property type="entry name" value="MetI-like"/>
</dbReference>
<feature type="transmembrane region" description="Helical" evidence="7">
    <location>
        <begin position="212"/>
        <end position="233"/>
    </location>
</feature>
<evidence type="ECO:0000259" key="8">
    <source>
        <dbReference type="PROSITE" id="PS50928"/>
    </source>
</evidence>
<evidence type="ECO:0000256" key="5">
    <source>
        <dbReference type="ARBA" id="ARBA00022989"/>
    </source>
</evidence>
<dbReference type="AlphaFoldDB" id="A0A6B0YYI7"/>
<proteinExistence type="inferred from homology"/>
<dbReference type="GO" id="GO:0055085">
    <property type="term" value="P:transmembrane transport"/>
    <property type="evidence" value="ECO:0007669"/>
    <property type="project" value="InterPro"/>
</dbReference>
<dbReference type="EMBL" id="VXRG01000121">
    <property type="protein sequence ID" value="MXY94702.1"/>
    <property type="molecule type" value="Genomic_DNA"/>
</dbReference>
<keyword evidence="2 7" id="KW-0813">Transport</keyword>
<dbReference type="GO" id="GO:0005886">
    <property type="term" value="C:plasma membrane"/>
    <property type="evidence" value="ECO:0007669"/>
    <property type="project" value="UniProtKB-SubCell"/>
</dbReference>
<feature type="transmembrane region" description="Helical" evidence="7">
    <location>
        <begin position="21"/>
        <end position="45"/>
    </location>
</feature>
<evidence type="ECO:0000256" key="3">
    <source>
        <dbReference type="ARBA" id="ARBA00022475"/>
    </source>
</evidence>
<organism evidence="9">
    <name type="scientific">Caldilineaceae bacterium SB0664_bin_27</name>
    <dbReference type="NCBI Taxonomy" id="2605260"/>
    <lineage>
        <taxon>Bacteria</taxon>
        <taxon>Bacillati</taxon>
        <taxon>Chloroflexota</taxon>
        <taxon>Caldilineae</taxon>
        <taxon>Caldilineales</taxon>
        <taxon>Caldilineaceae</taxon>
    </lineage>
</organism>
<keyword evidence="3" id="KW-1003">Cell membrane</keyword>
<dbReference type="Gene3D" id="1.10.3720.10">
    <property type="entry name" value="MetI-like"/>
    <property type="match status" value="1"/>
</dbReference>
<dbReference type="InterPro" id="IPR035906">
    <property type="entry name" value="MetI-like_sf"/>
</dbReference>